<protein>
    <submittedName>
        <fullName evidence="1">Uncharacterized protein</fullName>
    </submittedName>
</protein>
<dbReference type="AlphaFoldDB" id="A0A1J8Q6Z1"/>
<dbReference type="EMBL" id="LVVM01002910">
    <property type="protein sequence ID" value="OJA15723.1"/>
    <property type="molecule type" value="Genomic_DNA"/>
</dbReference>
<organism evidence="1 2">
    <name type="scientific">Rhizopogon vesiculosus</name>
    <dbReference type="NCBI Taxonomy" id="180088"/>
    <lineage>
        <taxon>Eukaryota</taxon>
        <taxon>Fungi</taxon>
        <taxon>Dikarya</taxon>
        <taxon>Basidiomycota</taxon>
        <taxon>Agaricomycotina</taxon>
        <taxon>Agaricomycetes</taxon>
        <taxon>Agaricomycetidae</taxon>
        <taxon>Boletales</taxon>
        <taxon>Suillineae</taxon>
        <taxon>Rhizopogonaceae</taxon>
        <taxon>Rhizopogon</taxon>
    </lineage>
</organism>
<accession>A0A1J8Q6Z1</accession>
<reference evidence="1 2" key="1">
    <citation type="submission" date="2016-03" db="EMBL/GenBank/DDBJ databases">
        <title>Comparative genomics of the ectomycorrhizal sister species Rhizopogon vinicolor and Rhizopogon vesiculosus (Basidiomycota: Boletales) reveals a divergence of the mating type B locus.</title>
        <authorList>
            <person name="Mujic A.B."/>
            <person name="Kuo A."/>
            <person name="Tritt A."/>
            <person name="Lipzen A."/>
            <person name="Chen C."/>
            <person name="Johnson J."/>
            <person name="Sharma A."/>
            <person name="Barry K."/>
            <person name="Grigoriev I.V."/>
            <person name="Spatafora J.W."/>
        </authorList>
    </citation>
    <scope>NUCLEOTIDE SEQUENCE [LARGE SCALE GENOMIC DNA]</scope>
    <source>
        <strain evidence="1 2">AM-OR11-056</strain>
    </source>
</reference>
<gene>
    <name evidence="1" type="ORF">AZE42_13710</name>
</gene>
<dbReference type="OrthoDB" id="2679535at2759"/>
<feature type="non-terminal residue" evidence="1">
    <location>
        <position position="217"/>
    </location>
</feature>
<dbReference type="Proteomes" id="UP000183567">
    <property type="component" value="Unassembled WGS sequence"/>
</dbReference>
<comment type="caution">
    <text evidence="1">The sequence shown here is derived from an EMBL/GenBank/DDBJ whole genome shotgun (WGS) entry which is preliminary data.</text>
</comment>
<sequence>MRDSNWKKMVGIVTVQTVKTLIKKHAHAVKGVKDTKLPFDELNRSLDSNKIIAWKRDEKLAMEKRGEYLDMYQLKIDKAPTMAEIRLSLVELENPEAGRSGTVSWIIQGINLEDALDGLRLDIRRLPYDATVTQKVALQEKRQKLAARITKFHENADAMTEGLELDAGTVYIDDPRFCRAEGELDESSEVQHADDDDLGWIDDEIPAEDMGLWMPSL</sequence>
<proteinExistence type="predicted"/>
<evidence type="ECO:0000313" key="1">
    <source>
        <dbReference type="EMBL" id="OJA15723.1"/>
    </source>
</evidence>
<keyword evidence="2" id="KW-1185">Reference proteome</keyword>
<evidence type="ECO:0000313" key="2">
    <source>
        <dbReference type="Proteomes" id="UP000183567"/>
    </source>
</evidence>
<name>A0A1J8Q6Z1_9AGAM</name>